<dbReference type="InterPro" id="IPR037064">
    <property type="entry name" value="Formiminotransferase_N_sf"/>
</dbReference>
<proteinExistence type="predicted"/>
<dbReference type="InterPro" id="IPR037070">
    <property type="entry name" value="Formiminotransferase_C_sf"/>
</dbReference>
<dbReference type="SMART" id="SM01221">
    <property type="entry name" value="FTCD"/>
    <property type="match status" value="1"/>
</dbReference>
<dbReference type="GO" id="GO:0005542">
    <property type="term" value="F:folic acid binding"/>
    <property type="evidence" value="ECO:0007669"/>
    <property type="project" value="InterPro"/>
</dbReference>
<dbReference type="PANTHER" id="PTHR12234:SF5">
    <property type="entry name" value="PUTATIVE, EXPRESSED-RELATED"/>
    <property type="match status" value="1"/>
</dbReference>
<evidence type="ECO:0000256" key="1">
    <source>
        <dbReference type="ARBA" id="ARBA00012252"/>
    </source>
</evidence>
<evidence type="ECO:0000313" key="6">
    <source>
        <dbReference type="Proteomes" id="UP001177140"/>
    </source>
</evidence>
<dbReference type="InterPro" id="IPR022384">
    <property type="entry name" value="FormiminoTrfase_cat_dom_sf"/>
</dbReference>
<dbReference type="Pfam" id="PF07837">
    <property type="entry name" value="FTCD_N"/>
    <property type="match status" value="1"/>
</dbReference>
<comment type="caution">
    <text evidence="5">The sequence shown here is derived from an EMBL/GenBank/DDBJ whole genome shotgun (WGS) entry which is preliminary data.</text>
</comment>
<evidence type="ECO:0000256" key="2">
    <source>
        <dbReference type="ARBA" id="ARBA00022679"/>
    </source>
</evidence>
<dbReference type="SUPFAM" id="SSF55116">
    <property type="entry name" value="Formiminotransferase domain of formiminotransferase-cyclodeaminase"/>
    <property type="match status" value="2"/>
</dbReference>
<dbReference type="PANTHER" id="PTHR12234">
    <property type="entry name" value="FORMIMINOTRANSFERASE-CYCLODEAMINASE"/>
    <property type="match status" value="1"/>
</dbReference>
<sequence>MDFNPSTNKVKKNITNEQSMLLCCKLYISESRNLAALDSIERAAALHRETVIIDKFEDRAYNRVRYTLVSYVLHDSTTDSPIYSPLQQTVLAMVEAAYQAINLERHSGAHPRLGVVDHICFHPLGREKLEEAAWLAKLVAGDIGNQLQVPVFLYEAAHPTGKALDAIRRDLGYFRPNYMGSQWAGWALPEVLSENPDEGPTQVPRARGIVIIGASPWVRTFNVPIMSTDVSITRRIARKVSTRGGGLPTVQALGLFHGEDSTEIACNLLEPNRVGADRVQHQIDLLAAEEGLDVEKGYFTDYSQEMTLEKYTKLVSTNQ</sequence>
<feature type="domain" description="Formiminotransferase N-terminal subdomain" evidence="4">
    <location>
        <begin position="20"/>
        <end position="216"/>
    </location>
</feature>
<dbReference type="EMBL" id="JAJJMA010160573">
    <property type="protein sequence ID" value="MCL7035761.1"/>
    <property type="molecule type" value="Genomic_DNA"/>
</dbReference>
<dbReference type="Proteomes" id="UP001177140">
    <property type="component" value="Unassembled WGS sequence"/>
</dbReference>
<dbReference type="GO" id="GO:0030409">
    <property type="term" value="F:glutamate formimidoyltransferase activity"/>
    <property type="evidence" value="ECO:0007669"/>
    <property type="project" value="UniProtKB-EC"/>
</dbReference>
<evidence type="ECO:0000313" key="5">
    <source>
        <dbReference type="EMBL" id="MCL7035761.1"/>
    </source>
</evidence>
<dbReference type="SMART" id="SM01222">
    <property type="entry name" value="FTCD_N"/>
    <property type="match status" value="1"/>
</dbReference>
<gene>
    <name evidence="5" type="ORF">MKW94_018734</name>
</gene>
<evidence type="ECO:0000259" key="4">
    <source>
        <dbReference type="SMART" id="SM01222"/>
    </source>
</evidence>
<dbReference type="Gene3D" id="3.30.990.10">
    <property type="entry name" value="Formiminotransferase, N-terminal subdomain"/>
    <property type="match status" value="1"/>
</dbReference>
<dbReference type="InterPro" id="IPR013802">
    <property type="entry name" value="Formiminotransferase_C"/>
</dbReference>
<dbReference type="AlphaFoldDB" id="A0AA41SG51"/>
<feature type="domain" description="Formiminotransferase C-terminal subdomain" evidence="3">
    <location>
        <begin position="221"/>
        <end position="311"/>
    </location>
</feature>
<keyword evidence="6" id="KW-1185">Reference proteome</keyword>
<evidence type="ECO:0000259" key="3">
    <source>
        <dbReference type="SMART" id="SM01221"/>
    </source>
</evidence>
<organism evidence="5 6">
    <name type="scientific">Papaver nudicaule</name>
    <name type="common">Iceland poppy</name>
    <dbReference type="NCBI Taxonomy" id="74823"/>
    <lineage>
        <taxon>Eukaryota</taxon>
        <taxon>Viridiplantae</taxon>
        <taxon>Streptophyta</taxon>
        <taxon>Embryophyta</taxon>
        <taxon>Tracheophyta</taxon>
        <taxon>Spermatophyta</taxon>
        <taxon>Magnoliopsida</taxon>
        <taxon>Ranunculales</taxon>
        <taxon>Papaveraceae</taxon>
        <taxon>Papaveroideae</taxon>
        <taxon>Papaver</taxon>
    </lineage>
</organism>
<dbReference type="EC" id="2.1.2.5" evidence="1"/>
<accession>A0AA41SG51</accession>
<dbReference type="InterPro" id="IPR012886">
    <property type="entry name" value="Formiminotransferase_N"/>
</dbReference>
<keyword evidence="2" id="KW-0808">Transferase</keyword>
<dbReference type="Gene3D" id="3.30.70.670">
    <property type="entry name" value="Formiminotransferase, C-terminal subdomain"/>
    <property type="match status" value="1"/>
</dbReference>
<name>A0AA41SG51_PAPNU</name>
<dbReference type="InterPro" id="IPR051623">
    <property type="entry name" value="FTCD"/>
</dbReference>
<reference evidence="5" key="1">
    <citation type="submission" date="2022-03" db="EMBL/GenBank/DDBJ databases">
        <title>A functionally conserved STORR gene fusion in Papaver species that diverged 16.8 million years ago.</title>
        <authorList>
            <person name="Catania T."/>
        </authorList>
    </citation>
    <scope>NUCLEOTIDE SEQUENCE</scope>
    <source>
        <strain evidence="5">S-191538</strain>
    </source>
</reference>
<protein>
    <recommendedName>
        <fullName evidence="1">glutamate formimidoyltransferase</fullName>
        <ecNumber evidence="1">2.1.2.5</ecNumber>
    </recommendedName>
</protein>